<dbReference type="PANTHER" id="PTHR34128">
    <property type="entry name" value="CYTOCHROME C-TYPE BIOGENESIS PROTEIN CCME HOMOLOG, MITOCHONDRIAL"/>
    <property type="match status" value="1"/>
</dbReference>
<evidence type="ECO:0000256" key="7">
    <source>
        <dbReference type="ARBA" id="ARBA00022748"/>
    </source>
</evidence>
<evidence type="ECO:0000313" key="16">
    <source>
        <dbReference type="Proteomes" id="UP001296776"/>
    </source>
</evidence>
<evidence type="ECO:0000256" key="4">
    <source>
        <dbReference type="ARBA" id="ARBA00022617"/>
    </source>
</evidence>
<dbReference type="NCBIfam" id="NF009729">
    <property type="entry name" value="PRK13254.1-3"/>
    <property type="match status" value="1"/>
</dbReference>
<dbReference type="GO" id="GO:0020037">
    <property type="term" value="F:heme binding"/>
    <property type="evidence" value="ECO:0007669"/>
    <property type="project" value="InterPro"/>
</dbReference>
<feature type="topological domain" description="Cytoplasmic" evidence="13">
    <location>
        <begin position="1"/>
        <end position="7"/>
    </location>
</feature>
<dbReference type="EMBL" id="NRSJ01000006">
    <property type="protein sequence ID" value="MBK1704000.1"/>
    <property type="molecule type" value="Genomic_DNA"/>
</dbReference>
<evidence type="ECO:0000256" key="6">
    <source>
        <dbReference type="ARBA" id="ARBA00022723"/>
    </source>
</evidence>
<keyword evidence="9 13" id="KW-1133">Transmembrane helix</keyword>
<dbReference type="Proteomes" id="UP001296776">
    <property type="component" value="Unassembled WGS sequence"/>
</dbReference>
<comment type="caution">
    <text evidence="15">The sequence shown here is derived from an EMBL/GenBank/DDBJ whole genome shotgun (WGS) entry which is preliminary data.</text>
</comment>
<keyword evidence="11 13" id="KW-0472">Membrane</keyword>
<name>A0AAJ0X9E9_9GAMM</name>
<feature type="binding site" description="axial binding residue" evidence="13 14">
    <location>
        <position position="127"/>
    </location>
    <ligand>
        <name>heme</name>
        <dbReference type="ChEBI" id="CHEBI:30413"/>
    </ligand>
    <ligandPart>
        <name>Fe</name>
        <dbReference type="ChEBI" id="CHEBI:18248"/>
    </ligandPart>
</feature>
<dbReference type="NCBIfam" id="NF009731">
    <property type="entry name" value="PRK13254.1-5"/>
    <property type="match status" value="1"/>
</dbReference>
<keyword evidence="16" id="KW-1185">Reference proteome</keyword>
<dbReference type="SUPFAM" id="SSF82093">
    <property type="entry name" value="Heme chaperone CcmE"/>
    <property type="match status" value="1"/>
</dbReference>
<dbReference type="GO" id="GO:0046872">
    <property type="term" value="F:metal ion binding"/>
    <property type="evidence" value="ECO:0007669"/>
    <property type="project" value="UniProtKB-KW"/>
</dbReference>
<reference evidence="15" key="1">
    <citation type="submission" date="2017-08" db="EMBL/GenBank/DDBJ databases">
        <authorList>
            <person name="Imhoff J.F."/>
            <person name="Rahn T."/>
            <person name="Kuenzel S."/>
            <person name="Neulinger S.C."/>
        </authorList>
    </citation>
    <scope>NUCLEOTIDE SEQUENCE</scope>
    <source>
        <strain evidence="15">DSM 11080</strain>
    </source>
</reference>
<dbReference type="InterPro" id="IPR036127">
    <property type="entry name" value="CcmE-like_sf"/>
</dbReference>
<evidence type="ECO:0000256" key="2">
    <source>
        <dbReference type="ARBA" id="ARBA00022475"/>
    </source>
</evidence>
<accession>A0AAJ0X9E9</accession>
<reference evidence="15" key="2">
    <citation type="journal article" date="2020" name="Microorganisms">
        <title>Osmotic Adaptation and Compatible Solute Biosynthesis of Phototrophic Bacteria as Revealed from Genome Analyses.</title>
        <authorList>
            <person name="Imhoff J.F."/>
            <person name="Rahn T."/>
            <person name="Kunzel S."/>
            <person name="Keller A."/>
            <person name="Neulinger S.C."/>
        </authorList>
    </citation>
    <scope>NUCLEOTIDE SEQUENCE</scope>
    <source>
        <strain evidence="15">DSM 11080</strain>
    </source>
</reference>
<keyword evidence="3" id="KW-0997">Cell inner membrane</keyword>
<organism evidence="15 16">
    <name type="scientific">Halochromatium glycolicum</name>
    <dbReference type="NCBI Taxonomy" id="85075"/>
    <lineage>
        <taxon>Bacteria</taxon>
        <taxon>Pseudomonadati</taxon>
        <taxon>Pseudomonadota</taxon>
        <taxon>Gammaproteobacteria</taxon>
        <taxon>Chromatiales</taxon>
        <taxon>Chromatiaceae</taxon>
        <taxon>Halochromatium</taxon>
    </lineage>
</organism>
<dbReference type="Pfam" id="PF03100">
    <property type="entry name" value="CcmE"/>
    <property type="match status" value="1"/>
</dbReference>
<feature type="binding site" description="covalent" evidence="13 14">
    <location>
        <position position="123"/>
    </location>
    <ligand>
        <name>heme</name>
        <dbReference type="ChEBI" id="CHEBI:30413"/>
    </ligand>
</feature>
<evidence type="ECO:0000313" key="15">
    <source>
        <dbReference type="EMBL" id="MBK1704000.1"/>
    </source>
</evidence>
<dbReference type="PANTHER" id="PTHR34128:SF2">
    <property type="entry name" value="CYTOCHROME C-TYPE BIOGENESIS PROTEIN CCME HOMOLOG, MITOCHONDRIAL"/>
    <property type="match status" value="1"/>
</dbReference>
<evidence type="ECO:0000256" key="11">
    <source>
        <dbReference type="ARBA" id="ARBA00023136"/>
    </source>
</evidence>
<keyword evidence="6 13" id="KW-0479">Metal-binding</keyword>
<dbReference type="HAMAP" id="MF_01959">
    <property type="entry name" value="CcmE"/>
    <property type="match status" value="1"/>
</dbReference>
<keyword evidence="10 13" id="KW-0408">Iron</keyword>
<protein>
    <recommendedName>
        <fullName evidence="13">Cytochrome c-type biogenesis protein CcmE</fullName>
    </recommendedName>
    <alternativeName>
        <fullName evidence="13">Cytochrome c maturation protein E</fullName>
    </alternativeName>
    <alternativeName>
        <fullName evidence="13">Heme chaperone CcmE</fullName>
    </alternativeName>
</protein>
<evidence type="ECO:0000256" key="9">
    <source>
        <dbReference type="ARBA" id="ARBA00022989"/>
    </source>
</evidence>
<dbReference type="FunFam" id="2.40.50.140:FF:000104">
    <property type="entry name" value="Cytochrome c-type biogenesis protein CcmE"/>
    <property type="match status" value="1"/>
</dbReference>
<dbReference type="Gene3D" id="2.40.50.140">
    <property type="entry name" value="Nucleic acid-binding proteins"/>
    <property type="match status" value="1"/>
</dbReference>
<dbReference type="InterPro" id="IPR004329">
    <property type="entry name" value="CcmE"/>
</dbReference>
<evidence type="ECO:0000256" key="14">
    <source>
        <dbReference type="PIRSR" id="PIRSR604329-50"/>
    </source>
</evidence>
<evidence type="ECO:0000256" key="10">
    <source>
        <dbReference type="ARBA" id="ARBA00023004"/>
    </source>
</evidence>
<dbReference type="NCBIfam" id="NF009727">
    <property type="entry name" value="PRK13254.1-1"/>
    <property type="match status" value="1"/>
</dbReference>
<sequence length="163" mass="17206">MKARQKRLVFVGLALVGVAGATSLALSALQSNISYFFSPTQVMANEHPVDAVFRVGGIVVEDTLERQSDGLTVHFDVTDNAAVVPVSYNGILPDLFSEGQGVVAKGRIGADGTFYAEEVLAKHDESYMPPEVADTLQTAHVDGVVEQTAGSLAPTSTTRSPTQ</sequence>
<evidence type="ECO:0000256" key="1">
    <source>
        <dbReference type="ARBA" id="ARBA00004533"/>
    </source>
</evidence>
<gene>
    <name evidence="13" type="primary">ccmE</name>
    <name evidence="13" type="synonym">cycJ</name>
    <name evidence="15" type="ORF">CKO40_05435</name>
</gene>
<dbReference type="GO" id="GO:0017003">
    <property type="term" value="P:protein-heme linkage"/>
    <property type="evidence" value="ECO:0007669"/>
    <property type="project" value="UniProtKB-UniRule"/>
</dbReference>
<keyword evidence="8 13" id="KW-0735">Signal-anchor</keyword>
<comment type="subcellular location">
    <subcellularLocation>
        <location evidence="1">Cell inner membrane</location>
    </subcellularLocation>
    <subcellularLocation>
        <location evidence="13">Cell membrane</location>
        <topology evidence="13">Single-pass type II membrane protein</topology>
    </subcellularLocation>
</comment>
<evidence type="ECO:0000256" key="5">
    <source>
        <dbReference type="ARBA" id="ARBA00022692"/>
    </source>
</evidence>
<proteinExistence type="inferred from homology"/>
<dbReference type="InterPro" id="IPR012340">
    <property type="entry name" value="NA-bd_OB-fold"/>
</dbReference>
<evidence type="ECO:0000256" key="3">
    <source>
        <dbReference type="ARBA" id="ARBA00022519"/>
    </source>
</evidence>
<feature type="topological domain" description="Extracellular" evidence="13">
    <location>
        <begin position="29"/>
        <end position="163"/>
    </location>
</feature>
<comment type="function">
    <text evidence="12 13">Heme chaperone required for the biogenesis of c-type cytochromes. Transiently binds heme delivered by CcmC and transfers the heme to apo-cytochromes in a process facilitated by CcmF and CcmH.</text>
</comment>
<evidence type="ECO:0000256" key="13">
    <source>
        <dbReference type="HAMAP-Rule" id="MF_01959"/>
    </source>
</evidence>
<dbReference type="AlphaFoldDB" id="A0AAJ0X9E9"/>
<dbReference type="GO" id="GO:0005886">
    <property type="term" value="C:plasma membrane"/>
    <property type="evidence" value="ECO:0007669"/>
    <property type="project" value="UniProtKB-SubCell"/>
</dbReference>
<keyword evidence="2 13" id="KW-1003">Cell membrane</keyword>
<comment type="similarity">
    <text evidence="13">Belongs to the CcmE/CycJ family.</text>
</comment>
<evidence type="ECO:0000256" key="12">
    <source>
        <dbReference type="ARBA" id="ARBA00056663"/>
    </source>
</evidence>
<keyword evidence="5 13" id="KW-0812">Transmembrane</keyword>
<evidence type="ECO:0000256" key="8">
    <source>
        <dbReference type="ARBA" id="ARBA00022968"/>
    </source>
</evidence>
<dbReference type="RefSeq" id="WP_200345170.1">
    <property type="nucleotide sequence ID" value="NZ_NRSJ01000006.1"/>
</dbReference>
<keyword evidence="4 13" id="KW-0349">Heme</keyword>
<dbReference type="GO" id="GO:0017004">
    <property type="term" value="P:cytochrome complex assembly"/>
    <property type="evidence" value="ECO:0007669"/>
    <property type="project" value="UniProtKB-KW"/>
</dbReference>
<keyword evidence="7 13" id="KW-0201">Cytochrome c-type biogenesis</keyword>